<gene>
    <name evidence="1" type="ORF">DZC73_26585</name>
</gene>
<reference evidence="1 2" key="2">
    <citation type="submission" date="2018-12" db="EMBL/GenBank/DDBJ databases">
        <title>Rhizobacter gummiphilus sp. nov., a rubber-degrading bacterium isolated from the soil of a botanical garden in Japan.</title>
        <authorList>
            <person name="Shunsuke S.S."/>
        </authorList>
    </citation>
    <scope>NUCLEOTIDE SEQUENCE [LARGE SCALE GENOMIC DNA]</scope>
    <source>
        <strain evidence="1 2">S-16</strain>
    </source>
</reference>
<sequence>MNDMERNAWHGAGSSLKFEPSDFDVIDLVLGLIPELRICATALKRARAAQLAYPVNSVQELFGLLENRRFSGGGHEFGTKDMKTFLSPHFFPIGNEGELVSRIYIALMRCKLEENSRTQSSIDALKNQQGFAGRLS</sequence>
<evidence type="ECO:0000313" key="2">
    <source>
        <dbReference type="Proteomes" id="UP000267464"/>
    </source>
</evidence>
<keyword evidence="2" id="KW-1185">Reference proteome</keyword>
<accession>A0A3N7HHH6</accession>
<dbReference type="EMBL" id="QUSW01000010">
    <property type="protein sequence ID" value="RQP21490.1"/>
    <property type="molecule type" value="Genomic_DNA"/>
</dbReference>
<name>A0A3N7HHH6_9BURK</name>
<evidence type="ECO:0000313" key="1">
    <source>
        <dbReference type="EMBL" id="RQP21490.1"/>
    </source>
</evidence>
<dbReference type="Proteomes" id="UP000267464">
    <property type="component" value="Unassembled WGS sequence"/>
</dbReference>
<dbReference type="RefSeq" id="WP_124543431.1">
    <property type="nucleotide sequence ID" value="NZ_QUSW01000010.1"/>
</dbReference>
<dbReference type="AlphaFoldDB" id="A0A3N7HHH6"/>
<proteinExistence type="predicted"/>
<reference evidence="1 2" key="1">
    <citation type="submission" date="2018-08" db="EMBL/GenBank/DDBJ databases">
        <authorList>
            <person name="Khan S.A."/>
            <person name="Jeon C.O."/>
            <person name="Chun B.H."/>
            <person name="Jeong S.E."/>
        </authorList>
    </citation>
    <scope>NUCLEOTIDE SEQUENCE [LARGE SCALE GENOMIC DNA]</scope>
    <source>
        <strain evidence="1 2">S-16</strain>
    </source>
</reference>
<organism evidence="1 2">
    <name type="scientific">Piscinibacter terrae</name>
    <dbReference type="NCBI Taxonomy" id="2496871"/>
    <lineage>
        <taxon>Bacteria</taxon>
        <taxon>Pseudomonadati</taxon>
        <taxon>Pseudomonadota</taxon>
        <taxon>Betaproteobacteria</taxon>
        <taxon>Burkholderiales</taxon>
        <taxon>Sphaerotilaceae</taxon>
        <taxon>Piscinibacter</taxon>
    </lineage>
</organism>
<protein>
    <submittedName>
        <fullName evidence="1">Uncharacterized protein</fullName>
    </submittedName>
</protein>
<comment type="caution">
    <text evidence="1">The sequence shown here is derived from an EMBL/GenBank/DDBJ whole genome shotgun (WGS) entry which is preliminary data.</text>
</comment>